<comment type="caution">
    <text evidence="2">The sequence shown here is derived from an EMBL/GenBank/DDBJ whole genome shotgun (WGS) entry which is preliminary data.</text>
</comment>
<proteinExistence type="predicted"/>
<name>A0A812NQQ9_9DINO</name>
<protein>
    <submittedName>
        <fullName evidence="2">Uncharacterized protein</fullName>
    </submittedName>
</protein>
<evidence type="ECO:0000313" key="2">
    <source>
        <dbReference type="EMBL" id="CAE7309647.1"/>
    </source>
</evidence>
<reference evidence="2" key="1">
    <citation type="submission" date="2021-02" db="EMBL/GenBank/DDBJ databases">
        <authorList>
            <person name="Dougan E. K."/>
            <person name="Rhodes N."/>
            <person name="Thang M."/>
            <person name="Chan C."/>
        </authorList>
    </citation>
    <scope>NUCLEOTIDE SEQUENCE</scope>
</reference>
<evidence type="ECO:0000313" key="3">
    <source>
        <dbReference type="Proteomes" id="UP000601435"/>
    </source>
</evidence>
<accession>A0A812NQQ9</accession>
<organism evidence="2 3">
    <name type="scientific">Symbiodinium necroappetens</name>
    <dbReference type="NCBI Taxonomy" id="1628268"/>
    <lineage>
        <taxon>Eukaryota</taxon>
        <taxon>Sar</taxon>
        <taxon>Alveolata</taxon>
        <taxon>Dinophyceae</taxon>
        <taxon>Suessiales</taxon>
        <taxon>Symbiodiniaceae</taxon>
        <taxon>Symbiodinium</taxon>
    </lineage>
</organism>
<feature type="region of interest" description="Disordered" evidence="1">
    <location>
        <begin position="1"/>
        <end position="23"/>
    </location>
</feature>
<sequence length="105" mass="11550">MLTARQLSFLSRPRGEPAPALPADHVVNLRQGRKRKHGQKDIAYSCDQELISFDCAPVCIISSGDGQATLAFKRGQSHVYTVGLFPEPDTNLECKKHPVANSYVV</sequence>
<dbReference type="AlphaFoldDB" id="A0A812NQQ9"/>
<keyword evidence="3" id="KW-1185">Reference proteome</keyword>
<evidence type="ECO:0000256" key="1">
    <source>
        <dbReference type="SAM" id="MobiDB-lite"/>
    </source>
</evidence>
<dbReference type="EMBL" id="CAJNJA010012972">
    <property type="protein sequence ID" value="CAE7309647.1"/>
    <property type="molecule type" value="Genomic_DNA"/>
</dbReference>
<gene>
    <name evidence="2" type="ORF">SNEC2469_LOCUS7695</name>
</gene>
<dbReference type="Proteomes" id="UP000601435">
    <property type="component" value="Unassembled WGS sequence"/>
</dbReference>